<reference evidence="2" key="1">
    <citation type="journal article" date="2014" name="Front. Microbiol.">
        <title>High frequency of phylogenetically diverse reductive dehalogenase-homologous genes in deep subseafloor sedimentary metagenomes.</title>
        <authorList>
            <person name="Kawai M."/>
            <person name="Futagami T."/>
            <person name="Toyoda A."/>
            <person name="Takaki Y."/>
            <person name="Nishi S."/>
            <person name="Hori S."/>
            <person name="Arai W."/>
            <person name="Tsubouchi T."/>
            <person name="Morono Y."/>
            <person name="Uchiyama I."/>
            <person name="Ito T."/>
            <person name="Fujiyama A."/>
            <person name="Inagaki F."/>
            <person name="Takami H."/>
        </authorList>
    </citation>
    <scope>NUCLEOTIDE SEQUENCE</scope>
    <source>
        <strain evidence="2">Expedition CK06-06</strain>
    </source>
</reference>
<protein>
    <submittedName>
        <fullName evidence="2">Uncharacterized protein</fullName>
    </submittedName>
</protein>
<sequence>RVVISLASQSGEVDILAKTESALQRYCKVQITHSEREIREIRRQGWRDMGWAAAISVVLLLGAFLVTQLTFLPEILIYLLSTGAGIIAWVTLWPPLDSILYEWSPYRQTKLRYQQLQSAQIEINSP</sequence>
<dbReference type="AlphaFoldDB" id="X1CCF6"/>
<proteinExistence type="predicted"/>
<dbReference type="EMBL" id="BART01022239">
    <property type="protein sequence ID" value="GAG93943.1"/>
    <property type="molecule type" value="Genomic_DNA"/>
</dbReference>
<keyword evidence="1" id="KW-0812">Transmembrane</keyword>
<comment type="caution">
    <text evidence="2">The sequence shown here is derived from an EMBL/GenBank/DDBJ whole genome shotgun (WGS) entry which is preliminary data.</text>
</comment>
<feature type="transmembrane region" description="Helical" evidence="1">
    <location>
        <begin position="49"/>
        <end position="69"/>
    </location>
</feature>
<feature type="non-terminal residue" evidence="2">
    <location>
        <position position="1"/>
    </location>
</feature>
<organism evidence="2">
    <name type="scientific">marine sediment metagenome</name>
    <dbReference type="NCBI Taxonomy" id="412755"/>
    <lineage>
        <taxon>unclassified sequences</taxon>
        <taxon>metagenomes</taxon>
        <taxon>ecological metagenomes</taxon>
    </lineage>
</organism>
<gene>
    <name evidence="2" type="ORF">S01H4_40770</name>
</gene>
<keyword evidence="1" id="KW-0472">Membrane</keyword>
<feature type="transmembrane region" description="Helical" evidence="1">
    <location>
        <begin position="75"/>
        <end position="93"/>
    </location>
</feature>
<name>X1CCF6_9ZZZZ</name>
<accession>X1CCF6</accession>
<evidence type="ECO:0000256" key="1">
    <source>
        <dbReference type="SAM" id="Phobius"/>
    </source>
</evidence>
<keyword evidence="1" id="KW-1133">Transmembrane helix</keyword>
<evidence type="ECO:0000313" key="2">
    <source>
        <dbReference type="EMBL" id="GAG93943.1"/>
    </source>
</evidence>